<reference evidence="2" key="1">
    <citation type="submission" date="2016-10" db="EMBL/GenBank/DDBJ databases">
        <authorList>
            <person name="Varghese N."/>
            <person name="Submissions S."/>
        </authorList>
    </citation>
    <scope>NUCLEOTIDE SEQUENCE [LARGE SCALE GENOMIC DNA]</scope>
    <source>
        <strain evidence="2">CGMCC 4.3530</strain>
    </source>
</reference>
<dbReference type="STRING" id="418495.SAMN05216215_104741"/>
<keyword evidence="2" id="KW-1185">Reference proteome</keyword>
<protein>
    <submittedName>
        <fullName evidence="1">Uncharacterized protein</fullName>
    </submittedName>
</protein>
<sequence length="67" mass="7560">MIECKRAGCTREVWKNTAYCSQVCYDLHRLTRRLETMRDNATGDTANALLAACVAVHEAAQWVSRAE</sequence>
<proteinExistence type="predicted"/>
<gene>
    <name evidence="1" type="ORF">SAMN05216215_104741</name>
</gene>
<evidence type="ECO:0000313" key="1">
    <source>
        <dbReference type="EMBL" id="SDZ12034.1"/>
    </source>
</evidence>
<dbReference type="EMBL" id="FNOK01000047">
    <property type="protein sequence ID" value="SDZ12034.1"/>
    <property type="molecule type" value="Genomic_DNA"/>
</dbReference>
<name>A0A1H3QEN6_9PSEU</name>
<accession>A0A1H3QEN6</accession>
<dbReference type="Proteomes" id="UP000199529">
    <property type="component" value="Unassembled WGS sequence"/>
</dbReference>
<organism evidence="1 2">
    <name type="scientific">Saccharopolyspora shandongensis</name>
    <dbReference type="NCBI Taxonomy" id="418495"/>
    <lineage>
        <taxon>Bacteria</taxon>
        <taxon>Bacillati</taxon>
        <taxon>Actinomycetota</taxon>
        <taxon>Actinomycetes</taxon>
        <taxon>Pseudonocardiales</taxon>
        <taxon>Pseudonocardiaceae</taxon>
        <taxon>Saccharopolyspora</taxon>
    </lineage>
</organism>
<evidence type="ECO:0000313" key="2">
    <source>
        <dbReference type="Proteomes" id="UP000199529"/>
    </source>
</evidence>
<dbReference type="AlphaFoldDB" id="A0A1H3QEN6"/>